<gene>
    <name evidence="4" type="ORF">PV327_009208</name>
</gene>
<dbReference type="AlphaFoldDB" id="A0AA39FTZ8"/>
<evidence type="ECO:0000313" key="5">
    <source>
        <dbReference type="Proteomes" id="UP001168972"/>
    </source>
</evidence>
<feature type="signal peptide" evidence="2">
    <location>
        <begin position="1"/>
        <end position="21"/>
    </location>
</feature>
<protein>
    <recommendedName>
        <fullName evidence="3">TIL domain-containing protein</fullName>
    </recommendedName>
</protein>
<feature type="domain" description="TIL" evidence="3">
    <location>
        <begin position="26"/>
        <end position="83"/>
    </location>
</feature>
<sequence length="84" mass="9111">MTRPIALALLFLVAAFVCCEAQGPLCPLNSADNICGRFCEPTCANPWPVCAQRVCDEDTRGCRCNAGYLRDTRTGFCVSSNQCT</sequence>
<dbReference type="Gene3D" id="2.10.25.10">
    <property type="entry name" value="Laminin"/>
    <property type="match status" value="1"/>
</dbReference>
<organism evidence="4 5">
    <name type="scientific">Microctonus hyperodae</name>
    <name type="common">Parasitoid wasp</name>
    <dbReference type="NCBI Taxonomy" id="165561"/>
    <lineage>
        <taxon>Eukaryota</taxon>
        <taxon>Metazoa</taxon>
        <taxon>Ecdysozoa</taxon>
        <taxon>Arthropoda</taxon>
        <taxon>Hexapoda</taxon>
        <taxon>Insecta</taxon>
        <taxon>Pterygota</taxon>
        <taxon>Neoptera</taxon>
        <taxon>Endopterygota</taxon>
        <taxon>Hymenoptera</taxon>
        <taxon>Apocrita</taxon>
        <taxon>Ichneumonoidea</taxon>
        <taxon>Braconidae</taxon>
        <taxon>Euphorinae</taxon>
        <taxon>Microctonus</taxon>
    </lineage>
</organism>
<evidence type="ECO:0000256" key="2">
    <source>
        <dbReference type="SAM" id="SignalP"/>
    </source>
</evidence>
<dbReference type="InterPro" id="IPR002919">
    <property type="entry name" value="TIL_dom"/>
</dbReference>
<accession>A0AA39FTZ8</accession>
<evidence type="ECO:0000256" key="1">
    <source>
        <dbReference type="ARBA" id="ARBA00007611"/>
    </source>
</evidence>
<proteinExistence type="inferred from homology"/>
<dbReference type="EMBL" id="JAQQBR010000005">
    <property type="protein sequence ID" value="KAK0175460.1"/>
    <property type="molecule type" value="Genomic_DNA"/>
</dbReference>
<reference evidence="4" key="2">
    <citation type="submission" date="2023-03" db="EMBL/GenBank/DDBJ databases">
        <authorList>
            <person name="Inwood S.N."/>
            <person name="Skelly J.G."/>
            <person name="Guhlin J."/>
            <person name="Harrop T.W.R."/>
            <person name="Goldson S.G."/>
            <person name="Dearden P.K."/>
        </authorList>
    </citation>
    <scope>NUCLEOTIDE SEQUENCE</scope>
    <source>
        <strain evidence="4">Lincoln</strain>
        <tissue evidence="4">Whole body</tissue>
    </source>
</reference>
<dbReference type="Pfam" id="PF01826">
    <property type="entry name" value="TIL"/>
    <property type="match status" value="1"/>
</dbReference>
<reference evidence="4" key="1">
    <citation type="journal article" date="2023" name="bioRxiv">
        <title>Scaffold-level genome assemblies of two parasitoid biocontrol wasps reveal the parthenogenesis mechanism and an associated novel virus.</title>
        <authorList>
            <person name="Inwood S."/>
            <person name="Skelly J."/>
            <person name="Guhlin J."/>
            <person name="Harrop T."/>
            <person name="Goldson S."/>
            <person name="Dearden P."/>
        </authorList>
    </citation>
    <scope>NUCLEOTIDE SEQUENCE</scope>
    <source>
        <strain evidence="4">Lincoln</strain>
        <tissue evidence="4">Whole body</tissue>
    </source>
</reference>
<comment type="similarity">
    <text evidence="1">Belongs to the serine protease inhibitor-like (TIL domain-containing) family.</text>
</comment>
<dbReference type="InterPro" id="IPR036084">
    <property type="entry name" value="Ser_inhib-like_sf"/>
</dbReference>
<name>A0AA39FTZ8_MICHY</name>
<feature type="chain" id="PRO_5041294095" description="TIL domain-containing protein" evidence="2">
    <location>
        <begin position="22"/>
        <end position="84"/>
    </location>
</feature>
<comment type="caution">
    <text evidence="4">The sequence shown here is derived from an EMBL/GenBank/DDBJ whole genome shotgun (WGS) entry which is preliminary data.</text>
</comment>
<dbReference type="SUPFAM" id="SSF57567">
    <property type="entry name" value="Serine protease inhibitors"/>
    <property type="match status" value="1"/>
</dbReference>
<keyword evidence="2" id="KW-0732">Signal</keyword>
<dbReference type="Proteomes" id="UP001168972">
    <property type="component" value="Unassembled WGS sequence"/>
</dbReference>
<keyword evidence="5" id="KW-1185">Reference proteome</keyword>
<evidence type="ECO:0000259" key="3">
    <source>
        <dbReference type="Pfam" id="PF01826"/>
    </source>
</evidence>
<evidence type="ECO:0000313" key="4">
    <source>
        <dbReference type="EMBL" id="KAK0175460.1"/>
    </source>
</evidence>